<gene>
    <name evidence="1" type="ORF">COO09_03720</name>
</gene>
<protein>
    <submittedName>
        <fullName evidence="1">DUF1697 domain-containing protein</fullName>
    </submittedName>
</protein>
<dbReference type="Proteomes" id="UP000218934">
    <property type="component" value="Unassembled WGS sequence"/>
</dbReference>
<dbReference type="OrthoDB" id="9806494at2"/>
<dbReference type="RefSeq" id="WP_066959841.1">
    <property type="nucleotide sequence ID" value="NZ_CP023449.1"/>
</dbReference>
<name>A0A2A4G129_9SPHN</name>
<dbReference type="PANTHER" id="PTHR36439:SF1">
    <property type="entry name" value="DUF1697 DOMAIN-CONTAINING PROTEIN"/>
    <property type="match status" value="1"/>
</dbReference>
<comment type="caution">
    <text evidence="1">The sequence shown here is derived from an EMBL/GenBank/DDBJ whole genome shotgun (WGS) entry which is preliminary data.</text>
</comment>
<keyword evidence="2" id="KW-1185">Reference proteome</keyword>
<dbReference type="SUPFAM" id="SSF160379">
    <property type="entry name" value="SP0830-like"/>
    <property type="match status" value="1"/>
</dbReference>
<evidence type="ECO:0000313" key="2">
    <source>
        <dbReference type="Proteomes" id="UP000218934"/>
    </source>
</evidence>
<dbReference type="InterPro" id="IPR012545">
    <property type="entry name" value="DUF1697"/>
</dbReference>
<proteinExistence type="predicted"/>
<organism evidence="1 2">
    <name type="scientific">Rhizorhabdus dicambivorans</name>
    <dbReference type="NCBI Taxonomy" id="1850238"/>
    <lineage>
        <taxon>Bacteria</taxon>
        <taxon>Pseudomonadati</taxon>
        <taxon>Pseudomonadota</taxon>
        <taxon>Alphaproteobacteria</taxon>
        <taxon>Sphingomonadales</taxon>
        <taxon>Sphingomonadaceae</taxon>
        <taxon>Rhizorhabdus</taxon>
    </lineage>
</organism>
<accession>A0A2A4G129</accession>
<dbReference type="AlphaFoldDB" id="A0A2A4G129"/>
<dbReference type="KEGG" id="rdi:CMV14_01400"/>
<dbReference type="PANTHER" id="PTHR36439">
    <property type="entry name" value="BLL4334 PROTEIN"/>
    <property type="match status" value="1"/>
</dbReference>
<evidence type="ECO:0000313" key="1">
    <source>
        <dbReference type="EMBL" id="PCE43430.1"/>
    </source>
</evidence>
<dbReference type="PIRSF" id="PIRSF008502">
    <property type="entry name" value="UCP008502"/>
    <property type="match status" value="1"/>
</dbReference>
<dbReference type="Gene3D" id="3.30.70.1280">
    <property type="entry name" value="SP0830-like domains"/>
    <property type="match status" value="1"/>
</dbReference>
<dbReference type="EMBL" id="NWUF01000003">
    <property type="protein sequence ID" value="PCE43430.1"/>
    <property type="molecule type" value="Genomic_DNA"/>
</dbReference>
<sequence length="176" mass="19322">MEKTIVLLRAVNVGGRKLPMAELRDLCRADGFDDVQTYIQSGNLVLTAKSAADAEKRIEALIAKHFGFTSEAIARTARQWAAYAKGSPFADADERANRVHLGLAKEPLNRDVAQKLAERAALGEIIEVRGDALWIDFREGVGESKLLPAFINKCAGSPVTMRNWRTVLKLDEMAGN</sequence>
<dbReference type="Pfam" id="PF08002">
    <property type="entry name" value="DUF1697"/>
    <property type="match status" value="1"/>
</dbReference>
<reference evidence="1 2" key="1">
    <citation type="submission" date="2017-09" db="EMBL/GenBank/DDBJ databases">
        <title>The Catabolism of 3,6-Dichlorosalicylic acid is Initiated by the Cytochrome P450 Monooxygenase DsmABC in Rhizorhabdus dicambivorans Ndbn-20.</title>
        <authorList>
            <person name="Na L."/>
        </authorList>
    </citation>
    <scope>NUCLEOTIDE SEQUENCE [LARGE SCALE GENOMIC DNA]</scope>
    <source>
        <strain evidence="1 2">Ndbn-20m</strain>
    </source>
</reference>